<dbReference type="AlphaFoldDB" id="A0A8J8NDQ9"/>
<protein>
    <submittedName>
        <fullName evidence="2">Uncharacterized protein</fullName>
    </submittedName>
</protein>
<accession>A0A8J8NDQ9</accession>
<dbReference type="EMBL" id="RRYP01019959">
    <property type="protein sequence ID" value="TNV73077.1"/>
    <property type="molecule type" value="Genomic_DNA"/>
</dbReference>
<organism evidence="2 3">
    <name type="scientific">Halteria grandinella</name>
    <dbReference type="NCBI Taxonomy" id="5974"/>
    <lineage>
        <taxon>Eukaryota</taxon>
        <taxon>Sar</taxon>
        <taxon>Alveolata</taxon>
        <taxon>Ciliophora</taxon>
        <taxon>Intramacronucleata</taxon>
        <taxon>Spirotrichea</taxon>
        <taxon>Stichotrichia</taxon>
        <taxon>Sporadotrichida</taxon>
        <taxon>Halteriidae</taxon>
        <taxon>Halteria</taxon>
    </lineage>
</organism>
<gene>
    <name evidence="2" type="ORF">FGO68_gene12207</name>
</gene>
<keyword evidence="1" id="KW-1133">Transmembrane helix</keyword>
<proteinExistence type="predicted"/>
<name>A0A8J8NDQ9_HALGN</name>
<sequence length="80" mass="9113">MSGDASARRDPLHKPSCLRTLSRAALFSLIVQLLSFPSLLIIYYQRDLLHKYKALLLYNLNFAQYFQKHGGQNAETTGRA</sequence>
<evidence type="ECO:0000313" key="2">
    <source>
        <dbReference type="EMBL" id="TNV73077.1"/>
    </source>
</evidence>
<feature type="transmembrane region" description="Helical" evidence="1">
    <location>
        <begin position="24"/>
        <end position="44"/>
    </location>
</feature>
<dbReference type="Proteomes" id="UP000785679">
    <property type="component" value="Unassembled WGS sequence"/>
</dbReference>
<keyword evidence="3" id="KW-1185">Reference proteome</keyword>
<evidence type="ECO:0000313" key="3">
    <source>
        <dbReference type="Proteomes" id="UP000785679"/>
    </source>
</evidence>
<evidence type="ECO:0000256" key="1">
    <source>
        <dbReference type="SAM" id="Phobius"/>
    </source>
</evidence>
<comment type="caution">
    <text evidence="2">The sequence shown here is derived from an EMBL/GenBank/DDBJ whole genome shotgun (WGS) entry which is preliminary data.</text>
</comment>
<keyword evidence="1" id="KW-0812">Transmembrane</keyword>
<keyword evidence="1" id="KW-0472">Membrane</keyword>
<reference evidence="2" key="1">
    <citation type="submission" date="2019-06" db="EMBL/GenBank/DDBJ databases">
        <authorList>
            <person name="Zheng W."/>
        </authorList>
    </citation>
    <scope>NUCLEOTIDE SEQUENCE</scope>
    <source>
        <strain evidence="2">QDHG01</strain>
    </source>
</reference>